<comment type="caution">
    <text evidence="1">The sequence shown here is derived from an EMBL/GenBank/DDBJ whole genome shotgun (WGS) entry which is preliminary data.</text>
</comment>
<gene>
    <name evidence="1" type="ORF">MW7_002565</name>
</gene>
<sequence>MKDTEENLLEQALRLAATQPARRPDFYKLLLESPIYVLWHSDDSSAGRRVFQPGEKLSILSWRRNDESSIIPFFTSLAALRNAIDEETAYMELSARSLFELVKNASLILNPKSPYAKEFTPNEIAAMLVNGVNRLSEERVVERETSVLLGQPANYPTRMVDALTALLARRVNANAAYLAQMHDPSQDEKPHLLIGIEADGDIELLIQEIGVVAGDTAPDGVLVDLIRVERGDYGLSTYLLRQVTPFYKRNWIKTLKNFLGFGRA</sequence>
<dbReference type="EMBL" id="AKCV02000007">
    <property type="protein sequence ID" value="TMS59500.1"/>
    <property type="molecule type" value="Genomic_DNA"/>
</dbReference>
<protein>
    <submittedName>
        <fullName evidence="1">Enhanced serine sensitivity protein SseB</fullName>
    </submittedName>
</protein>
<evidence type="ECO:0000313" key="2">
    <source>
        <dbReference type="Proteomes" id="UP000004277"/>
    </source>
</evidence>
<reference evidence="1" key="1">
    <citation type="submission" date="2019-05" db="EMBL/GenBank/DDBJ databases">
        <title>Revised genome assembly of Burkholderiaceae (previously Ralstonia) sp. PBA.</title>
        <authorList>
            <person name="Gan H.M."/>
        </authorList>
    </citation>
    <scope>NUCLEOTIDE SEQUENCE</scope>
    <source>
        <strain evidence="1">PBA</strain>
    </source>
</reference>
<proteinExistence type="predicted"/>
<accession>A0ACD3STB4</accession>
<organism evidence="1 2">
    <name type="scientific">Imbroritus primus</name>
    <dbReference type="NCBI Taxonomy" id="3058603"/>
    <lineage>
        <taxon>Bacteria</taxon>
        <taxon>Pseudomonadati</taxon>
        <taxon>Pseudomonadota</taxon>
        <taxon>Betaproteobacteria</taxon>
        <taxon>Burkholderiales</taxon>
        <taxon>Burkholderiaceae</taxon>
        <taxon>Imbroritus</taxon>
    </lineage>
</organism>
<evidence type="ECO:0000313" key="1">
    <source>
        <dbReference type="EMBL" id="TMS59500.1"/>
    </source>
</evidence>
<name>A0ACD3STB4_9BURK</name>
<keyword evidence="2" id="KW-1185">Reference proteome</keyword>
<dbReference type="Proteomes" id="UP000004277">
    <property type="component" value="Unassembled WGS sequence"/>
</dbReference>